<dbReference type="HOGENOM" id="CLU_3404719_0_0_10"/>
<protein>
    <submittedName>
        <fullName evidence="1">Uncharacterized protein</fullName>
    </submittedName>
</protein>
<evidence type="ECO:0000313" key="2">
    <source>
        <dbReference type="Proteomes" id="UP000001218"/>
    </source>
</evidence>
<accession>K5YRW0</accession>
<dbReference type="EMBL" id="AGZP01000036">
    <property type="protein sequence ID" value="EKN05714.1"/>
    <property type="molecule type" value="Genomic_DNA"/>
</dbReference>
<proteinExistence type="predicted"/>
<comment type="caution">
    <text evidence="1">The sequence shown here is derived from an EMBL/GenBank/DDBJ whole genome shotgun (WGS) entry which is preliminary data.</text>
</comment>
<reference evidence="1 2" key="1">
    <citation type="submission" date="2012-02" db="EMBL/GenBank/DDBJ databases">
        <title>The Genome Sequence of Parabacteroides johnsonii CL02T12C29.</title>
        <authorList>
            <consortium name="The Broad Institute Genome Sequencing Platform"/>
            <person name="Earl A."/>
            <person name="Ward D."/>
            <person name="Feldgarden M."/>
            <person name="Gevers D."/>
            <person name="Zitomersky N.L."/>
            <person name="Coyne M.J."/>
            <person name="Comstock L.E."/>
            <person name="Young S.K."/>
            <person name="Zeng Q."/>
            <person name="Gargeya S."/>
            <person name="Fitzgerald M."/>
            <person name="Haas B."/>
            <person name="Abouelleil A."/>
            <person name="Alvarado L."/>
            <person name="Arachchi H.M."/>
            <person name="Berlin A."/>
            <person name="Chapman S.B."/>
            <person name="Gearin G."/>
            <person name="Goldberg J."/>
            <person name="Griggs A."/>
            <person name="Gujja S."/>
            <person name="Hansen M."/>
            <person name="Heiman D."/>
            <person name="Howarth C."/>
            <person name="Larimer J."/>
            <person name="Lui A."/>
            <person name="MacDonald P.J.P."/>
            <person name="McCowen C."/>
            <person name="Montmayeur A."/>
            <person name="Murphy C."/>
            <person name="Neiman D."/>
            <person name="Pearson M."/>
            <person name="Priest M."/>
            <person name="Roberts A."/>
            <person name="Saif S."/>
            <person name="Shea T."/>
            <person name="Sisk P."/>
            <person name="Stolte C."/>
            <person name="Sykes S."/>
            <person name="Wortman J."/>
            <person name="Nusbaum C."/>
            <person name="Birren B."/>
        </authorList>
    </citation>
    <scope>NUCLEOTIDE SEQUENCE [LARGE SCALE GENOMIC DNA]</scope>
    <source>
        <strain evidence="1 2">CL02T12C29</strain>
    </source>
</reference>
<evidence type="ECO:0000313" key="1">
    <source>
        <dbReference type="EMBL" id="EKN05714.1"/>
    </source>
</evidence>
<dbReference type="AlphaFoldDB" id="K5YRW0"/>
<organism evidence="1 2">
    <name type="scientific">Parabacteroides johnsonii CL02T12C29</name>
    <dbReference type="NCBI Taxonomy" id="999419"/>
    <lineage>
        <taxon>Bacteria</taxon>
        <taxon>Pseudomonadati</taxon>
        <taxon>Bacteroidota</taxon>
        <taxon>Bacteroidia</taxon>
        <taxon>Bacteroidales</taxon>
        <taxon>Tannerellaceae</taxon>
        <taxon>Parabacteroides</taxon>
    </lineage>
</organism>
<name>K5YRW0_9BACT</name>
<gene>
    <name evidence="1" type="ORF">HMPREF1077_03695</name>
</gene>
<dbReference type="Proteomes" id="UP000001218">
    <property type="component" value="Unassembled WGS sequence"/>
</dbReference>
<sequence length="30" mass="3609">MLTISGTRIVLSIPNNNVRKQYYEFMLDEY</sequence>